<dbReference type="Pfam" id="PF18374">
    <property type="entry name" value="Enolase_like_N"/>
    <property type="match status" value="1"/>
</dbReference>
<dbReference type="NCBIfam" id="NF002782">
    <property type="entry name" value="PRK02901.1"/>
    <property type="match status" value="1"/>
</dbReference>
<comment type="caution">
    <text evidence="6">The sequence shown here is derived from an EMBL/GenBank/DDBJ whole genome shotgun (WGS) entry which is preliminary data.</text>
</comment>
<keyword evidence="7" id="KW-1185">Reference proteome</keyword>
<feature type="active site" description="Proton donor" evidence="4">
    <location>
        <position position="123"/>
    </location>
</feature>
<sequence length="353" mass="37611">MPRATIDSAERNADEGVHRMTIEIDPGSARCYAIGMRSRFRGITVREGMVLSGPVGWAEFCPFAEYDDRESAPWLAAAVEQCTVGWPEPVRDRVPVNCTVPAVGPERALRIVQAARCRTAKVKVADHPGSLAEDLARVEAVRAALGPGGALRVDANGAWDVDTAVHRIRLLDKAAGGLEYVEQPCRSVDELASVRRRVDVRIAADESIRRAEDPMRVALAGAADVAVLKCAPLGGVRRALRIAEAAGLPCVVSSALETSIGLAAQLALAGALPELDFACGLGTLSLLDGDLVPGTAALRPVDGYLTVPGTPPAPDPGLLDRHELSDPDRAAWWRRRLDRVRAELGDLGEPPTR</sequence>
<dbReference type="InterPro" id="IPR029065">
    <property type="entry name" value="Enolase_C-like"/>
</dbReference>
<dbReference type="GO" id="GO:0043748">
    <property type="term" value="F:O-succinylbenzoate synthase activity"/>
    <property type="evidence" value="ECO:0007669"/>
    <property type="project" value="UniProtKB-EC"/>
</dbReference>
<dbReference type="SFLD" id="SFLDG00180">
    <property type="entry name" value="muconate_cycloisomerase"/>
    <property type="match status" value="1"/>
</dbReference>
<comment type="pathway">
    <text evidence="4">Quinol/quinone metabolism; 1,4-dihydroxy-2-naphthoate biosynthesis; 1,4-dihydroxy-2-naphthoate from chorismate: step 4/7.</text>
</comment>
<dbReference type="Gene3D" id="3.20.20.120">
    <property type="entry name" value="Enolase-like C-terminal domain"/>
    <property type="match status" value="1"/>
</dbReference>
<comment type="cofactor">
    <cofactor evidence="4">
        <name>a divalent metal cation</name>
        <dbReference type="ChEBI" id="CHEBI:60240"/>
    </cofactor>
</comment>
<keyword evidence="4" id="KW-0474">Menaquinone biosynthesis</keyword>
<dbReference type="PANTHER" id="PTHR48073">
    <property type="entry name" value="O-SUCCINYLBENZOATE SYNTHASE-RELATED"/>
    <property type="match status" value="1"/>
</dbReference>
<dbReference type="SMART" id="SM00922">
    <property type="entry name" value="MR_MLE"/>
    <property type="match status" value="1"/>
</dbReference>
<dbReference type="AlphaFoldDB" id="A0A542DD13"/>
<dbReference type="GO" id="GO:0009234">
    <property type="term" value="P:menaquinone biosynthetic process"/>
    <property type="evidence" value="ECO:0007669"/>
    <property type="project" value="UniProtKB-UniRule"/>
</dbReference>
<dbReference type="HAMAP" id="MF_00470">
    <property type="entry name" value="MenC_1"/>
    <property type="match status" value="1"/>
</dbReference>
<keyword evidence="3 4" id="KW-0456">Lyase</keyword>
<dbReference type="UniPathway" id="UPA01057">
    <property type="reaction ID" value="UER00165"/>
</dbReference>
<feature type="domain" description="Mandelate racemase/muconate lactonizing enzyme C-terminal" evidence="5">
    <location>
        <begin position="105"/>
        <end position="201"/>
    </location>
</feature>
<proteinExistence type="inferred from homology"/>
<keyword evidence="1 4" id="KW-0479">Metal-binding</keyword>
<dbReference type="EMBL" id="VFML01000001">
    <property type="protein sequence ID" value="TQJ00952.1"/>
    <property type="molecule type" value="Genomic_DNA"/>
</dbReference>
<accession>A0A542DD13</accession>
<evidence type="ECO:0000259" key="5">
    <source>
        <dbReference type="SMART" id="SM00922"/>
    </source>
</evidence>
<feature type="binding site" evidence="4">
    <location>
        <position position="154"/>
    </location>
    <ligand>
        <name>Mg(2+)</name>
        <dbReference type="ChEBI" id="CHEBI:18420"/>
    </ligand>
</feature>
<dbReference type="CDD" id="cd03320">
    <property type="entry name" value="OSBS"/>
    <property type="match status" value="1"/>
</dbReference>
<dbReference type="GO" id="GO:0000287">
    <property type="term" value="F:magnesium ion binding"/>
    <property type="evidence" value="ECO:0007669"/>
    <property type="project" value="UniProtKB-UniRule"/>
</dbReference>
<dbReference type="PANTHER" id="PTHR48073:SF2">
    <property type="entry name" value="O-SUCCINYLBENZOATE SYNTHASE"/>
    <property type="match status" value="1"/>
</dbReference>
<feature type="active site" description="Proton acceptor" evidence="4">
    <location>
        <position position="229"/>
    </location>
</feature>
<feature type="binding site" evidence="4">
    <location>
        <position position="182"/>
    </location>
    <ligand>
        <name>Mg(2+)</name>
        <dbReference type="ChEBI" id="CHEBI:18420"/>
    </ligand>
</feature>
<protein>
    <recommendedName>
        <fullName evidence="4">o-succinylbenzoate synthase</fullName>
        <shortName evidence="4">OSB synthase</shortName>
        <shortName evidence="4">OSBS</shortName>
        <ecNumber evidence="4">4.2.1.113</ecNumber>
    </recommendedName>
    <alternativeName>
        <fullName evidence="4">4-(2'-carboxyphenyl)-4-oxybutyric acid synthase</fullName>
    </alternativeName>
    <alternativeName>
        <fullName evidence="4">o-succinylbenzoic acid synthase</fullName>
    </alternativeName>
</protein>
<dbReference type="InterPro" id="IPR036849">
    <property type="entry name" value="Enolase-like_C_sf"/>
</dbReference>
<evidence type="ECO:0000256" key="3">
    <source>
        <dbReference type="ARBA" id="ARBA00023239"/>
    </source>
</evidence>
<comment type="catalytic activity">
    <reaction evidence="4">
        <text>(1R,6R)-6-hydroxy-2-succinyl-cyclohexa-2,4-diene-1-carboxylate = 2-succinylbenzoate + H2O</text>
        <dbReference type="Rhea" id="RHEA:10196"/>
        <dbReference type="ChEBI" id="CHEBI:15377"/>
        <dbReference type="ChEBI" id="CHEBI:18325"/>
        <dbReference type="ChEBI" id="CHEBI:58689"/>
        <dbReference type="EC" id="4.2.1.113"/>
    </reaction>
</comment>
<evidence type="ECO:0000256" key="2">
    <source>
        <dbReference type="ARBA" id="ARBA00022842"/>
    </source>
</evidence>
<reference evidence="6 7" key="1">
    <citation type="submission" date="2019-06" db="EMBL/GenBank/DDBJ databases">
        <title>Sequencing the genomes of 1000 actinobacteria strains.</title>
        <authorList>
            <person name="Klenk H.-P."/>
        </authorList>
    </citation>
    <scope>NUCLEOTIDE SEQUENCE [LARGE SCALE GENOMIC DNA]</scope>
    <source>
        <strain evidence="6 7">DSM 45679</strain>
    </source>
</reference>
<dbReference type="InterPro" id="IPR010196">
    <property type="entry name" value="OSB_synthase_MenC1"/>
</dbReference>
<evidence type="ECO:0000313" key="6">
    <source>
        <dbReference type="EMBL" id="TQJ00952.1"/>
    </source>
</evidence>
<name>A0A542DD13_AMYCI</name>
<feature type="binding site" evidence="4">
    <location>
        <position position="205"/>
    </location>
    <ligand>
        <name>Mg(2+)</name>
        <dbReference type="ChEBI" id="CHEBI:18420"/>
    </ligand>
</feature>
<dbReference type="InterPro" id="IPR013342">
    <property type="entry name" value="Mandelate_racemase_C"/>
</dbReference>
<comment type="similarity">
    <text evidence="4">Belongs to the mandelate racemase/muconate lactonizing enzyme family. MenC type 1 subfamily.</text>
</comment>
<comment type="function">
    <text evidence="4">Converts 2-succinyl-6-hydroxy-2,4-cyclohexadiene-1-carboxylate (SHCHC) to 2-succinylbenzoate (OSB).</text>
</comment>
<evidence type="ECO:0000256" key="1">
    <source>
        <dbReference type="ARBA" id="ARBA00022723"/>
    </source>
</evidence>
<comment type="pathway">
    <text evidence="4">Quinol/quinone metabolism; menaquinone biosynthesis.</text>
</comment>
<dbReference type="EC" id="4.2.1.113" evidence="4"/>
<dbReference type="SFLD" id="SFLDF00009">
    <property type="entry name" value="o-succinylbenzoate_synthase"/>
    <property type="match status" value="1"/>
</dbReference>
<organism evidence="6 7">
    <name type="scientific">Amycolatopsis cihanbeyliensis</name>
    <dbReference type="NCBI Taxonomy" id="1128664"/>
    <lineage>
        <taxon>Bacteria</taxon>
        <taxon>Bacillati</taxon>
        <taxon>Actinomycetota</taxon>
        <taxon>Actinomycetes</taxon>
        <taxon>Pseudonocardiales</taxon>
        <taxon>Pseudonocardiaceae</taxon>
        <taxon>Amycolatopsis</taxon>
    </lineage>
</organism>
<dbReference type="UniPathway" id="UPA00079"/>
<keyword evidence="2 4" id="KW-0460">Magnesium</keyword>
<dbReference type="Proteomes" id="UP000320876">
    <property type="component" value="Unassembled WGS sequence"/>
</dbReference>
<evidence type="ECO:0000256" key="4">
    <source>
        <dbReference type="HAMAP-Rule" id="MF_00470"/>
    </source>
</evidence>
<gene>
    <name evidence="4" type="primary">menC</name>
    <name evidence="6" type="ORF">FB471_0607</name>
</gene>
<dbReference type="SFLD" id="SFLDS00001">
    <property type="entry name" value="Enolase"/>
    <property type="match status" value="1"/>
</dbReference>
<evidence type="ECO:0000313" key="7">
    <source>
        <dbReference type="Proteomes" id="UP000320876"/>
    </source>
</evidence>
<dbReference type="SUPFAM" id="SSF51604">
    <property type="entry name" value="Enolase C-terminal domain-like"/>
    <property type="match status" value="1"/>
</dbReference>
<dbReference type="Pfam" id="PF13378">
    <property type="entry name" value="MR_MLE_C"/>
    <property type="match status" value="1"/>
</dbReference>